<keyword evidence="1" id="KW-0812">Transmembrane</keyword>
<sequence>MSLDISKITPVSFMTLILIFFASVAPGILFLFIYDPGIVFELETIKLLVLCFAITAPFWLVNSTVYLILETKFSKGEETGSDPNLLHICSMAGSFWTMPAVYLPSLIALFFELDLKFAVLGMILIEFVTLFLIWQLEHRLRPKKT</sequence>
<evidence type="ECO:0000256" key="1">
    <source>
        <dbReference type="SAM" id="Phobius"/>
    </source>
</evidence>
<dbReference type="EMBL" id="LT838813">
    <property type="protein sequence ID" value="SMD44812.1"/>
    <property type="molecule type" value="Genomic_DNA"/>
</dbReference>
<proteinExistence type="predicted"/>
<keyword evidence="1" id="KW-1133">Transmembrane helix</keyword>
<gene>
    <name evidence="2" type="ORF">SAMN00777080_3446</name>
</gene>
<feature type="transmembrane region" description="Helical" evidence="1">
    <location>
        <begin position="90"/>
        <end position="111"/>
    </location>
</feature>
<reference evidence="3" key="1">
    <citation type="submission" date="2017-04" db="EMBL/GenBank/DDBJ databases">
        <authorList>
            <person name="Varghese N."/>
            <person name="Submissions S."/>
        </authorList>
    </citation>
    <scope>NUCLEOTIDE SEQUENCE [LARGE SCALE GENOMIC DNA]</scope>
    <source>
        <strain evidence="3">DSM 16537</strain>
    </source>
</reference>
<keyword evidence="3" id="KW-1185">Reference proteome</keyword>
<dbReference type="AlphaFoldDB" id="A0A1W2H844"/>
<protein>
    <submittedName>
        <fullName evidence="2">Uncharacterized protein</fullName>
    </submittedName>
</protein>
<dbReference type="RefSeq" id="WP_084121597.1">
    <property type="nucleotide sequence ID" value="NZ_LT838813.1"/>
</dbReference>
<evidence type="ECO:0000313" key="2">
    <source>
        <dbReference type="EMBL" id="SMD44812.1"/>
    </source>
</evidence>
<organism evidence="2 3">
    <name type="scientific">Aquiflexum balticum DSM 16537</name>
    <dbReference type="NCBI Taxonomy" id="758820"/>
    <lineage>
        <taxon>Bacteria</taxon>
        <taxon>Pseudomonadati</taxon>
        <taxon>Bacteroidota</taxon>
        <taxon>Cytophagia</taxon>
        <taxon>Cytophagales</taxon>
        <taxon>Cyclobacteriaceae</taxon>
        <taxon>Aquiflexum</taxon>
    </lineage>
</organism>
<feature type="transmembrane region" description="Helical" evidence="1">
    <location>
        <begin position="12"/>
        <end position="33"/>
    </location>
</feature>
<dbReference type="OrthoDB" id="9839572at2"/>
<feature type="transmembrane region" description="Helical" evidence="1">
    <location>
        <begin position="45"/>
        <end position="69"/>
    </location>
</feature>
<evidence type="ECO:0000313" key="3">
    <source>
        <dbReference type="Proteomes" id="UP000192333"/>
    </source>
</evidence>
<keyword evidence="1" id="KW-0472">Membrane</keyword>
<accession>A0A1W2H844</accession>
<dbReference type="Proteomes" id="UP000192333">
    <property type="component" value="Chromosome I"/>
</dbReference>
<feature type="transmembrane region" description="Helical" evidence="1">
    <location>
        <begin position="117"/>
        <end position="136"/>
    </location>
</feature>
<name>A0A1W2H844_9BACT</name>